<evidence type="ECO:0000256" key="5">
    <source>
        <dbReference type="ARBA" id="ARBA00023242"/>
    </source>
</evidence>
<dbReference type="AlphaFoldDB" id="A0AAD5XKG8"/>
<dbReference type="GO" id="GO:0005634">
    <property type="term" value="C:nucleus"/>
    <property type="evidence" value="ECO:0007669"/>
    <property type="project" value="UniProtKB-SubCell"/>
</dbReference>
<name>A0AAD5XKG8_9FUNG</name>
<evidence type="ECO:0000256" key="3">
    <source>
        <dbReference type="ARBA" id="ARBA00022490"/>
    </source>
</evidence>
<dbReference type="SMART" id="SM00185">
    <property type="entry name" value="ARM"/>
    <property type="match status" value="8"/>
</dbReference>
<organism evidence="7 8">
    <name type="scientific">Geranomyces variabilis</name>
    <dbReference type="NCBI Taxonomy" id="109894"/>
    <lineage>
        <taxon>Eukaryota</taxon>
        <taxon>Fungi</taxon>
        <taxon>Fungi incertae sedis</taxon>
        <taxon>Chytridiomycota</taxon>
        <taxon>Chytridiomycota incertae sedis</taxon>
        <taxon>Chytridiomycetes</taxon>
        <taxon>Spizellomycetales</taxon>
        <taxon>Powellomycetaceae</taxon>
        <taxon>Geranomyces</taxon>
    </lineage>
</organism>
<evidence type="ECO:0000256" key="4">
    <source>
        <dbReference type="ARBA" id="ARBA00022737"/>
    </source>
</evidence>
<keyword evidence="8" id="KW-1185">Reference proteome</keyword>
<evidence type="ECO:0000313" key="8">
    <source>
        <dbReference type="Proteomes" id="UP001212152"/>
    </source>
</evidence>
<feature type="region of interest" description="Disordered" evidence="6">
    <location>
        <begin position="377"/>
        <end position="413"/>
    </location>
</feature>
<evidence type="ECO:0000256" key="2">
    <source>
        <dbReference type="ARBA" id="ARBA00004496"/>
    </source>
</evidence>
<dbReference type="InterPro" id="IPR016024">
    <property type="entry name" value="ARM-type_fold"/>
</dbReference>
<feature type="compositionally biased region" description="Basic residues" evidence="6">
    <location>
        <begin position="380"/>
        <end position="390"/>
    </location>
</feature>
<comment type="caution">
    <text evidence="7">The sequence shown here is derived from an EMBL/GenBank/DDBJ whole genome shotgun (WGS) entry which is preliminary data.</text>
</comment>
<dbReference type="Gene3D" id="1.25.10.10">
    <property type="entry name" value="Leucine-rich Repeat Variant"/>
    <property type="match status" value="3"/>
</dbReference>
<dbReference type="Proteomes" id="UP001212152">
    <property type="component" value="Unassembled WGS sequence"/>
</dbReference>
<evidence type="ECO:0008006" key="9">
    <source>
        <dbReference type="Google" id="ProtNLM"/>
    </source>
</evidence>
<evidence type="ECO:0000256" key="1">
    <source>
        <dbReference type="ARBA" id="ARBA00004123"/>
    </source>
</evidence>
<gene>
    <name evidence="7" type="ORF">HDU87_007201</name>
</gene>
<dbReference type="SUPFAM" id="SSF48371">
    <property type="entry name" value="ARM repeat"/>
    <property type="match status" value="2"/>
</dbReference>
<dbReference type="InterPro" id="IPR011989">
    <property type="entry name" value="ARM-like"/>
</dbReference>
<keyword evidence="4" id="KW-0677">Repeat</keyword>
<feature type="compositionally biased region" description="Pro residues" evidence="6">
    <location>
        <begin position="397"/>
        <end position="408"/>
    </location>
</feature>
<dbReference type="Pfam" id="PF00514">
    <property type="entry name" value="Arm"/>
    <property type="match status" value="1"/>
</dbReference>
<evidence type="ECO:0000313" key="7">
    <source>
        <dbReference type="EMBL" id="KAJ3173988.1"/>
    </source>
</evidence>
<dbReference type="GO" id="GO:0005737">
    <property type="term" value="C:cytoplasm"/>
    <property type="evidence" value="ECO:0007669"/>
    <property type="project" value="UniProtKB-SubCell"/>
</dbReference>
<evidence type="ECO:0000256" key="6">
    <source>
        <dbReference type="SAM" id="MobiDB-lite"/>
    </source>
</evidence>
<dbReference type="PANTHER" id="PTHR15651">
    <property type="entry name" value="ARMADILLO REPEAT-CONTAINING PROTEIN 8"/>
    <property type="match status" value="1"/>
</dbReference>
<dbReference type="InterPro" id="IPR038739">
    <property type="entry name" value="ARMC8/Vid28"/>
</dbReference>
<dbReference type="GO" id="GO:0034657">
    <property type="term" value="C:GID complex"/>
    <property type="evidence" value="ECO:0007669"/>
    <property type="project" value="TreeGrafter"/>
</dbReference>
<feature type="region of interest" description="Disordered" evidence="6">
    <location>
        <begin position="738"/>
        <end position="758"/>
    </location>
</feature>
<dbReference type="InterPro" id="IPR000225">
    <property type="entry name" value="Armadillo"/>
</dbReference>
<proteinExistence type="predicted"/>
<reference evidence="7" key="1">
    <citation type="submission" date="2020-05" db="EMBL/GenBank/DDBJ databases">
        <title>Phylogenomic resolution of chytrid fungi.</title>
        <authorList>
            <person name="Stajich J.E."/>
            <person name="Amses K."/>
            <person name="Simmons R."/>
            <person name="Seto K."/>
            <person name="Myers J."/>
            <person name="Bonds A."/>
            <person name="Quandt C.A."/>
            <person name="Barry K."/>
            <person name="Liu P."/>
            <person name="Grigoriev I."/>
            <person name="Longcore J.E."/>
            <person name="James T.Y."/>
        </authorList>
    </citation>
    <scope>NUCLEOTIDE SEQUENCE</scope>
    <source>
        <strain evidence="7">JEL0379</strain>
    </source>
</reference>
<comment type="subcellular location">
    <subcellularLocation>
        <location evidence="2">Cytoplasm</location>
    </subcellularLocation>
    <subcellularLocation>
        <location evidence="1">Nucleus</location>
    </subcellularLocation>
</comment>
<protein>
    <recommendedName>
        <fullName evidence="9">Armadillo repeat-containing protein 8</fullName>
    </recommendedName>
</protein>
<feature type="compositionally biased region" description="Gly residues" evidence="6">
    <location>
        <begin position="741"/>
        <end position="755"/>
    </location>
</feature>
<dbReference type="PANTHER" id="PTHR15651:SF7">
    <property type="entry name" value="ARMADILLO REPEAT-CONTAINING PROTEIN 8"/>
    <property type="match status" value="1"/>
</dbReference>
<accession>A0AAD5XKG8</accession>
<dbReference type="GO" id="GO:0043161">
    <property type="term" value="P:proteasome-mediated ubiquitin-dependent protein catabolic process"/>
    <property type="evidence" value="ECO:0007669"/>
    <property type="project" value="TreeGrafter"/>
</dbReference>
<keyword evidence="3" id="KW-0963">Cytoplasm</keyword>
<dbReference type="EMBL" id="JADGJQ010000066">
    <property type="protein sequence ID" value="KAJ3173988.1"/>
    <property type="molecule type" value="Genomic_DNA"/>
</dbReference>
<sequence length="805" mass="84857">MVQPPPPKHLLAVQQLRSPDPQDRSRAVRFIKNCVIGNRTKKDLYLGLGVATRLVEFLSDPQCDVDLRVQVAVVLGSFAYGNDCNIRMLVEAGAITPLLGTLAASALKLVEAGARALKAIFQSSEAPLEEVFQGTYVNDLIRLLTPTPALDSGLHSASSLKRSSSSSSYRVVPEHITEVAAGIVAKVAVAHDAQMQIARAGAVPLLCALLSPRRSTSPKLQEAALDALANLCRDNPVIAATVVSCPVDADDPNPSLTGATAVRMVRDRRPVMRLLAATCLTNIYRAGALPAHLAPDAVLTLLPALIKLFTETAPISALYGSGWATVQEKAPKVFADLVEASEDMQKAAMEADAVAKLAAVVVGDDVAGVVAIEEPEARNRARRDGRRRTGARNAPKEQPPQAQPPPPTRVSAACGHAERVTEGFLRAIAAVCSLKEECRKQVIDAKLLPPIVASMSHPSRHVRAAACACARSLSRSVKNLRTALVDAGVAQPLFTLLADESRDVRLAASATVCNVVLDFSPMKRIVVEGGGVERLAGLVAGSDEGLRLNAVWALKNLLFMADPETKARVMDALGWNALLSLIDDPHPAIQEQALNLLRNLACGKESDIDAAFAAIGARTLLDLVERKLDPSVNGDDVVLQALYVVVNVATGSTAHKRAVMDREGVLRAVWEYMTHAKSAIRVATVWTLINLTWPDDPGAAGRVAQLCRLGFEPRLRAMVTADVNADVKDRVKTALENFEAGTGGGGGGSSAGGGNNNLQAPGDRAVGVVAMEGVMRAGSGAGAVVFGSLEEGRGSGAESPDTRGL</sequence>
<keyword evidence="5" id="KW-0539">Nucleus</keyword>